<keyword evidence="5" id="KW-1185">Reference proteome</keyword>
<protein>
    <submittedName>
        <fullName evidence="4">TatD family hydrolase</fullName>
    </submittedName>
</protein>
<keyword evidence="1" id="KW-0479">Metal-binding</keyword>
<dbReference type="EMBL" id="JAESWC010000001">
    <property type="protein sequence ID" value="MBL4934302.1"/>
    <property type="molecule type" value="Genomic_DNA"/>
</dbReference>
<keyword evidence="2 4" id="KW-0378">Hydrolase</keyword>
<organism evidence="4 5">
    <name type="scientific">Clostridium rhizosphaerae</name>
    <dbReference type="NCBI Taxonomy" id="2803861"/>
    <lineage>
        <taxon>Bacteria</taxon>
        <taxon>Bacillati</taxon>
        <taxon>Bacillota</taxon>
        <taxon>Clostridia</taxon>
        <taxon>Eubacteriales</taxon>
        <taxon>Clostridiaceae</taxon>
        <taxon>Clostridium</taxon>
    </lineage>
</organism>
<dbReference type="GO" id="GO:0016787">
    <property type="term" value="F:hydrolase activity"/>
    <property type="evidence" value="ECO:0007669"/>
    <property type="project" value="UniProtKB-KW"/>
</dbReference>
<gene>
    <name evidence="4" type="ORF">JK636_00865</name>
</gene>
<evidence type="ECO:0000256" key="3">
    <source>
        <dbReference type="PROSITE-ProRule" id="PRU00679"/>
    </source>
</evidence>
<dbReference type="PANTHER" id="PTHR10819">
    <property type="entry name" value="PHOSPHOTRIESTERASE-RELATED"/>
    <property type="match status" value="1"/>
</dbReference>
<dbReference type="Gene3D" id="3.20.20.140">
    <property type="entry name" value="Metal-dependent hydrolases"/>
    <property type="match status" value="1"/>
</dbReference>
<evidence type="ECO:0000313" key="4">
    <source>
        <dbReference type="EMBL" id="MBL4934302.1"/>
    </source>
</evidence>
<comment type="caution">
    <text evidence="3">Lacks conserved residue(s) required for the propagation of feature annotation.</text>
</comment>
<dbReference type="PROSITE" id="PS51347">
    <property type="entry name" value="PHOSPHOTRIESTERASE_2"/>
    <property type="match status" value="1"/>
</dbReference>
<sequence>MKLKEGITYIHEHITIDLSGIKQDLDCRLDCEKETIEEFIRLKKQGTANVVDVTNRGMGRNIEYALRVQEASGINIIFSTGYYKEPFLPEEVYRLSEKELSRIMCNEILHGIEGSSVKAELIGEVGTSLNRITEMEEKVLEAAARTHCEVGKPISTHTTLGTVALEQINLFKKYRVDLNKVIIGHVDLSGDIEYILRIIDSGVYVAFDTVGKINYMPEEKRLEMLKEICRRGLSDRVMMSMDITRKSHLKNQNGLGYDYLLNSFIPYIKENGISQEHIDLMTKYNPVKFFEG</sequence>
<dbReference type="InterPro" id="IPR001559">
    <property type="entry name" value="Phosphotriesterase"/>
</dbReference>
<dbReference type="PANTHER" id="PTHR10819:SF3">
    <property type="entry name" value="PHOSPHOTRIESTERASE-RELATED PROTEIN"/>
    <property type="match status" value="1"/>
</dbReference>
<proteinExistence type="inferred from homology"/>
<evidence type="ECO:0000256" key="2">
    <source>
        <dbReference type="ARBA" id="ARBA00022801"/>
    </source>
</evidence>
<accession>A0ABS1T5A7</accession>
<comment type="similarity">
    <text evidence="3">Belongs to the metallo-dependent hydrolases superfamily. Phosphotriesterase family.</text>
</comment>
<dbReference type="InterPro" id="IPR032466">
    <property type="entry name" value="Metal_Hydrolase"/>
</dbReference>
<dbReference type="PIRSF" id="PIRSF016839">
    <property type="entry name" value="PhP"/>
    <property type="match status" value="1"/>
</dbReference>
<comment type="caution">
    <text evidence="4">The sequence shown here is derived from an EMBL/GenBank/DDBJ whole genome shotgun (WGS) entry which is preliminary data.</text>
</comment>
<dbReference type="RefSeq" id="WP_202746946.1">
    <property type="nucleotide sequence ID" value="NZ_JAESWC010000001.1"/>
</dbReference>
<evidence type="ECO:0000313" key="5">
    <source>
        <dbReference type="Proteomes" id="UP000632377"/>
    </source>
</evidence>
<dbReference type="SUPFAM" id="SSF51556">
    <property type="entry name" value="Metallo-dependent hydrolases"/>
    <property type="match status" value="1"/>
</dbReference>
<name>A0ABS1T5A7_9CLOT</name>
<dbReference type="Proteomes" id="UP000632377">
    <property type="component" value="Unassembled WGS sequence"/>
</dbReference>
<reference evidence="4 5" key="1">
    <citation type="submission" date="2021-01" db="EMBL/GenBank/DDBJ databases">
        <title>Genome public.</title>
        <authorList>
            <person name="Liu C."/>
            <person name="Sun Q."/>
        </authorList>
    </citation>
    <scope>NUCLEOTIDE SEQUENCE [LARGE SCALE GENOMIC DNA]</scope>
    <source>
        <strain evidence="4 5">YIM B02515</strain>
    </source>
</reference>
<evidence type="ECO:0000256" key="1">
    <source>
        <dbReference type="ARBA" id="ARBA00022723"/>
    </source>
</evidence>
<dbReference type="Pfam" id="PF02126">
    <property type="entry name" value="PTE"/>
    <property type="match status" value="1"/>
</dbReference>